<protein>
    <submittedName>
        <fullName evidence="2">Uncharacterized protein</fullName>
    </submittedName>
</protein>
<dbReference type="EMBL" id="VSRR010000316">
    <property type="protein sequence ID" value="MPC13932.1"/>
    <property type="molecule type" value="Genomic_DNA"/>
</dbReference>
<evidence type="ECO:0000313" key="3">
    <source>
        <dbReference type="Proteomes" id="UP000324222"/>
    </source>
</evidence>
<proteinExistence type="predicted"/>
<keyword evidence="1" id="KW-0472">Membrane</keyword>
<organism evidence="2 3">
    <name type="scientific">Portunus trituberculatus</name>
    <name type="common">Swimming crab</name>
    <name type="synonym">Neptunus trituberculatus</name>
    <dbReference type="NCBI Taxonomy" id="210409"/>
    <lineage>
        <taxon>Eukaryota</taxon>
        <taxon>Metazoa</taxon>
        <taxon>Ecdysozoa</taxon>
        <taxon>Arthropoda</taxon>
        <taxon>Crustacea</taxon>
        <taxon>Multicrustacea</taxon>
        <taxon>Malacostraca</taxon>
        <taxon>Eumalacostraca</taxon>
        <taxon>Eucarida</taxon>
        <taxon>Decapoda</taxon>
        <taxon>Pleocyemata</taxon>
        <taxon>Brachyura</taxon>
        <taxon>Eubrachyura</taxon>
        <taxon>Portunoidea</taxon>
        <taxon>Portunidae</taxon>
        <taxon>Portuninae</taxon>
        <taxon>Portunus</taxon>
    </lineage>
</organism>
<keyword evidence="1" id="KW-1133">Transmembrane helix</keyword>
<sequence length="63" mass="7243">MQQTDREGGWLDLWPIVPVGILEEYKWEVLFSFCLLVAQAILFIVVSILRPISPPKRIFGVTI</sequence>
<reference evidence="2 3" key="1">
    <citation type="submission" date="2019-05" db="EMBL/GenBank/DDBJ databases">
        <title>Another draft genome of Portunus trituberculatus and its Hox gene families provides insights of decapod evolution.</title>
        <authorList>
            <person name="Jeong J.-H."/>
            <person name="Song I."/>
            <person name="Kim S."/>
            <person name="Choi T."/>
            <person name="Kim D."/>
            <person name="Ryu S."/>
            <person name="Kim W."/>
        </authorList>
    </citation>
    <scope>NUCLEOTIDE SEQUENCE [LARGE SCALE GENOMIC DNA]</scope>
    <source>
        <tissue evidence="2">Muscle</tissue>
    </source>
</reference>
<feature type="transmembrane region" description="Helical" evidence="1">
    <location>
        <begin position="29"/>
        <end position="49"/>
    </location>
</feature>
<keyword evidence="1" id="KW-0812">Transmembrane</keyword>
<keyword evidence="3" id="KW-1185">Reference proteome</keyword>
<gene>
    <name evidence="2" type="ORF">E2C01_006681</name>
</gene>
<evidence type="ECO:0000313" key="2">
    <source>
        <dbReference type="EMBL" id="MPC13932.1"/>
    </source>
</evidence>
<evidence type="ECO:0000256" key="1">
    <source>
        <dbReference type="SAM" id="Phobius"/>
    </source>
</evidence>
<dbReference type="Proteomes" id="UP000324222">
    <property type="component" value="Unassembled WGS sequence"/>
</dbReference>
<comment type="caution">
    <text evidence="2">The sequence shown here is derived from an EMBL/GenBank/DDBJ whole genome shotgun (WGS) entry which is preliminary data.</text>
</comment>
<dbReference type="AlphaFoldDB" id="A0A5B7CW12"/>
<name>A0A5B7CW12_PORTR</name>
<accession>A0A5B7CW12</accession>